<proteinExistence type="predicted"/>
<dbReference type="EMBL" id="CM056805">
    <property type="protein sequence ID" value="KAJ8706951.1"/>
    <property type="molecule type" value="Genomic_DNA"/>
</dbReference>
<comment type="caution">
    <text evidence="1">The sequence shown here is derived from an EMBL/GenBank/DDBJ whole genome shotgun (WGS) entry which is preliminary data.</text>
</comment>
<dbReference type="Proteomes" id="UP001231649">
    <property type="component" value="Chromosome 29"/>
</dbReference>
<evidence type="ECO:0000313" key="2">
    <source>
        <dbReference type="Proteomes" id="UP001231649"/>
    </source>
</evidence>
<name>A0ACC2Q3K9_9NEOP</name>
<keyword evidence="2" id="KW-1185">Reference proteome</keyword>
<protein>
    <submittedName>
        <fullName evidence="1">Uncharacterized protein</fullName>
    </submittedName>
</protein>
<sequence length="105" mass="11806">MQIGTKALIVVLATIYVAAIVTCVNYVWALNAKNATVDEKFWSDKRNIQRHVVALSAINQKLAYSLADRFPFVIAVTRNATSLWTFACFGSLILRNWMVTTAHCR</sequence>
<accession>A0ACC2Q3K9</accession>
<gene>
    <name evidence="1" type="ORF">PYW08_011085</name>
</gene>
<evidence type="ECO:0000313" key="1">
    <source>
        <dbReference type="EMBL" id="KAJ8706951.1"/>
    </source>
</evidence>
<organism evidence="1 2">
    <name type="scientific">Mythimna loreyi</name>
    <dbReference type="NCBI Taxonomy" id="667449"/>
    <lineage>
        <taxon>Eukaryota</taxon>
        <taxon>Metazoa</taxon>
        <taxon>Ecdysozoa</taxon>
        <taxon>Arthropoda</taxon>
        <taxon>Hexapoda</taxon>
        <taxon>Insecta</taxon>
        <taxon>Pterygota</taxon>
        <taxon>Neoptera</taxon>
        <taxon>Endopterygota</taxon>
        <taxon>Lepidoptera</taxon>
        <taxon>Glossata</taxon>
        <taxon>Ditrysia</taxon>
        <taxon>Noctuoidea</taxon>
        <taxon>Noctuidae</taxon>
        <taxon>Noctuinae</taxon>
        <taxon>Hadenini</taxon>
        <taxon>Mythimna</taxon>
    </lineage>
</organism>
<reference evidence="1" key="1">
    <citation type="submission" date="2023-03" db="EMBL/GenBank/DDBJ databases">
        <title>Chromosome-level genomes of two armyworms, Mythimna separata and Mythimna loreyi, provide insights into the biosynthesis and reception of sex pheromones.</title>
        <authorList>
            <person name="Zhao H."/>
        </authorList>
    </citation>
    <scope>NUCLEOTIDE SEQUENCE</scope>
    <source>
        <strain evidence="1">BeijingLab</strain>
    </source>
</reference>